<dbReference type="EMBL" id="JN993239">
    <property type="protein sequence ID" value="AEW26469.1"/>
    <property type="molecule type" value="Genomic_DNA"/>
</dbReference>
<accession>G9K258</accession>
<feature type="region of interest" description="Disordered" evidence="1">
    <location>
        <begin position="157"/>
        <end position="207"/>
    </location>
</feature>
<name>G9K258_9PEZI</name>
<feature type="non-terminal residue" evidence="2">
    <location>
        <position position="1"/>
    </location>
</feature>
<evidence type="ECO:0000256" key="1">
    <source>
        <dbReference type="SAM" id="MobiDB-lite"/>
    </source>
</evidence>
<feature type="compositionally biased region" description="Low complexity" evidence="1">
    <location>
        <begin position="172"/>
        <end position="181"/>
    </location>
</feature>
<feature type="region of interest" description="Disordered" evidence="1">
    <location>
        <begin position="50"/>
        <end position="98"/>
    </location>
</feature>
<organism evidence="2">
    <name type="scientific">Leptographium castellanum</name>
    <dbReference type="NCBI Taxonomy" id="1118826"/>
    <lineage>
        <taxon>Eukaryota</taxon>
        <taxon>Fungi</taxon>
        <taxon>Dikarya</taxon>
        <taxon>Ascomycota</taxon>
        <taxon>Pezizomycotina</taxon>
        <taxon>Sordariomycetes</taxon>
        <taxon>Sordariomycetidae</taxon>
        <taxon>Ophiostomatales</taxon>
        <taxon>Ophiostomataceae</taxon>
        <taxon>Leptographium</taxon>
    </lineage>
</organism>
<protein>
    <submittedName>
        <fullName evidence="2">DNA replication licensing factor</fullName>
    </submittedName>
</protein>
<evidence type="ECO:0000313" key="2">
    <source>
        <dbReference type="EMBL" id="AEW26469.1"/>
    </source>
</evidence>
<sequence>AGERVHVRPLRLRDLPAGDGQAVRAAGHLPVGRLQGEPVGRAAAPVVAGEQVPALPGGQGAGAGRAGADRADPAHADGAVLRQPGAAHQPGRRGRRGRHLPADALHRLQGHARGPADGHVPGGAARCAAQAGVRGHADRAAAGAAHRAVPAVGPRVRVPGQVDRARDLWAPGRQEGAAAAAGRRRDQADGRRHEDPRRHQHLPDGRP</sequence>
<dbReference type="AlphaFoldDB" id="G9K258"/>
<feature type="non-terminal residue" evidence="2">
    <location>
        <position position="207"/>
    </location>
</feature>
<feature type="compositionally biased region" description="Basic and acidic residues" evidence="1">
    <location>
        <begin position="183"/>
        <end position="207"/>
    </location>
</feature>
<gene>
    <name evidence="2" type="primary">MCM7</name>
</gene>
<reference evidence="2" key="1">
    <citation type="submission" date="2011-11" db="EMBL/GenBank/DDBJ databases">
        <title>The internal transcribed spacer as a universal DNA barcode marker for Fungi.</title>
        <authorList>
            <consortium name="Fungal Barcoding Consortium"/>
            <person name="Griffith G.W."/>
            <person name="Douglas B."/>
        </authorList>
    </citation>
    <scope>NUCLEOTIDE SEQUENCE</scope>
    <source>
        <strain evidence="2">CMW 01989</strain>
    </source>
</reference>
<proteinExistence type="predicted"/>